<reference evidence="8" key="1">
    <citation type="submission" date="2022-10" db="EMBL/GenBank/DDBJ databases">
        <title>Gaoshiqiia sediminis gen. nov., sp. nov., isolated from coastal sediment.</title>
        <authorList>
            <person name="Yu W.X."/>
            <person name="Mu D.S."/>
            <person name="Du J.Z."/>
            <person name="Liang Y.Q."/>
        </authorList>
    </citation>
    <scope>NUCLEOTIDE SEQUENCE</scope>
    <source>
        <strain evidence="8">A06</strain>
    </source>
</reference>
<evidence type="ECO:0000256" key="1">
    <source>
        <dbReference type="ARBA" id="ARBA00004651"/>
    </source>
</evidence>
<keyword evidence="5 6" id="KW-0472">Membrane</keyword>
<feature type="transmembrane region" description="Helical" evidence="6">
    <location>
        <begin position="185"/>
        <end position="206"/>
    </location>
</feature>
<dbReference type="PANTHER" id="PTHR30294">
    <property type="entry name" value="MEMBRANE COMPONENT OF ABC TRANSPORTER YHHJ-RELATED"/>
    <property type="match status" value="1"/>
</dbReference>
<dbReference type="RefSeq" id="WP_282591967.1">
    <property type="nucleotide sequence ID" value="NZ_JAPAAF010000015.1"/>
</dbReference>
<evidence type="ECO:0000256" key="3">
    <source>
        <dbReference type="ARBA" id="ARBA00022692"/>
    </source>
</evidence>
<dbReference type="PANTHER" id="PTHR30294:SF29">
    <property type="entry name" value="MULTIDRUG ABC TRANSPORTER PERMEASE YBHS-RELATED"/>
    <property type="match status" value="1"/>
</dbReference>
<dbReference type="Proteomes" id="UP001163821">
    <property type="component" value="Unassembled WGS sequence"/>
</dbReference>
<proteinExistence type="predicted"/>
<dbReference type="SUPFAM" id="SSF53850">
    <property type="entry name" value="Periplasmic binding protein-like II"/>
    <property type="match status" value="1"/>
</dbReference>
<feature type="transmembrane region" description="Helical" evidence="6">
    <location>
        <begin position="235"/>
        <end position="260"/>
    </location>
</feature>
<gene>
    <name evidence="8" type="ORF">N2K84_11530</name>
</gene>
<evidence type="ECO:0000313" key="9">
    <source>
        <dbReference type="Proteomes" id="UP001163821"/>
    </source>
</evidence>
<evidence type="ECO:0000256" key="6">
    <source>
        <dbReference type="SAM" id="Phobius"/>
    </source>
</evidence>
<evidence type="ECO:0000259" key="7">
    <source>
        <dbReference type="Pfam" id="PF12698"/>
    </source>
</evidence>
<evidence type="ECO:0000256" key="4">
    <source>
        <dbReference type="ARBA" id="ARBA00022989"/>
    </source>
</evidence>
<name>A0AA42CAD7_9BACT</name>
<dbReference type="GO" id="GO:0140359">
    <property type="term" value="F:ABC-type transporter activity"/>
    <property type="evidence" value="ECO:0007669"/>
    <property type="project" value="InterPro"/>
</dbReference>
<feature type="transmembrane region" description="Helical" evidence="6">
    <location>
        <begin position="311"/>
        <end position="335"/>
    </location>
</feature>
<feature type="domain" description="ABC-2 type transporter transmembrane" evidence="7">
    <location>
        <begin position="19"/>
        <end position="419"/>
    </location>
</feature>
<evidence type="ECO:0000313" key="8">
    <source>
        <dbReference type="EMBL" id="MCW0483365.1"/>
    </source>
</evidence>
<keyword evidence="9" id="KW-1185">Reference proteome</keyword>
<organism evidence="8 9">
    <name type="scientific">Gaoshiqia sediminis</name>
    <dbReference type="NCBI Taxonomy" id="2986998"/>
    <lineage>
        <taxon>Bacteria</taxon>
        <taxon>Pseudomonadati</taxon>
        <taxon>Bacteroidota</taxon>
        <taxon>Bacteroidia</taxon>
        <taxon>Marinilabiliales</taxon>
        <taxon>Prolixibacteraceae</taxon>
        <taxon>Gaoshiqia</taxon>
    </lineage>
</organism>
<dbReference type="InterPro" id="IPR013525">
    <property type="entry name" value="ABC2_TM"/>
</dbReference>
<accession>A0AA42CAD7</accession>
<feature type="transmembrane region" description="Helical" evidence="6">
    <location>
        <begin position="401"/>
        <end position="420"/>
    </location>
</feature>
<keyword evidence="4 6" id="KW-1133">Transmembrane helix</keyword>
<sequence length="447" mass="49505">MNKALLILKREYLTRVRKKSFVILTLLVPFLFAGMTILPAWLAMQDDKEERTIAVYDGTGIFLGRLESTDYTKFHFIPQDEYAKIKEDIRNSPFYAVLFIPPNVLTANRAQLFSDKQVTIDVKSMVAGKLGTILENDKKKQVIDQSGLPDLEEKLAATKTHINLETIKIDQQGSAVKSSTELAMAVGYAAGFIIYMFVFIYGTMVMRGVMEEKTSRIVEVIISSVKPTQLMFGKIVGIGLVGLTQLLFWVIIGGAIVAGVQSFVGGGEVTTLEQSQNLMSTSGVAIEAATAEQQNMALEIIDMIGNLNLPLIFGSFLFYFLGGFLLYSSLLGAVGSAVDHDEDAQQLMLPVTLPLIFSIIILFPVVKNPEGALAFWASLIPFTSPVIMMVRVPFGVPVWELLLSMGILLASIWGIIWVAGKIYRTGILMYGKKVNFKEIVKWLFYHN</sequence>
<dbReference type="GO" id="GO:0005886">
    <property type="term" value="C:plasma membrane"/>
    <property type="evidence" value="ECO:0007669"/>
    <property type="project" value="UniProtKB-SubCell"/>
</dbReference>
<dbReference type="Pfam" id="PF12698">
    <property type="entry name" value="ABC2_membrane_3"/>
    <property type="match status" value="1"/>
</dbReference>
<protein>
    <submittedName>
        <fullName evidence="8">ABC transporter permease</fullName>
    </submittedName>
</protein>
<feature type="transmembrane region" description="Helical" evidence="6">
    <location>
        <begin position="347"/>
        <end position="366"/>
    </location>
</feature>
<feature type="transmembrane region" description="Helical" evidence="6">
    <location>
        <begin position="21"/>
        <end position="42"/>
    </location>
</feature>
<evidence type="ECO:0000256" key="5">
    <source>
        <dbReference type="ARBA" id="ARBA00023136"/>
    </source>
</evidence>
<dbReference type="InterPro" id="IPR051449">
    <property type="entry name" value="ABC-2_transporter_component"/>
</dbReference>
<comment type="caution">
    <text evidence="8">The sequence shown here is derived from an EMBL/GenBank/DDBJ whole genome shotgun (WGS) entry which is preliminary data.</text>
</comment>
<evidence type="ECO:0000256" key="2">
    <source>
        <dbReference type="ARBA" id="ARBA00022475"/>
    </source>
</evidence>
<dbReference type="EMBL" id="JAPAAF010000015">
    <property type="protein sequence ID" value="MCW0483365.1"/>
    <property type="molecule type" value="Genomic_DNA"/>
</dbReference>
<dbReference type="Gene3D" id="3.40.190.10">
    <property type="entry name" value="Periplasmic binding protein-like II"/>
    <property type="match status" value="1"/>
</dbReference>
<comment type="subcellular location">
    <subcellularLocation>
        <location evidence="1">Cell membrane</location>
        <topology evidence="1">Multi-pass membrane protein</topology>
    </subcellularLocation>
</comment>
<keyword evidence="2" id="KW-1003">Cell membrane</keyword>
<dbReference type="AlphaFoldDB" id="A0AA42CAD7"/>
<keyword evidence="3 6" id="KW-0812">Transmembrane</keyword>